<comment type="subcellular location">
    <subcellularLocation>
        <location evidence="1">Membrane</location>
        <topology evidence="1">Lipid-anchor</topology>
    </subcellularLocation>
</comment>
<organism evidence="11 12">
    <name type="scientific">Koleobacter methoxysyntrophicus</name>
    <dbReference type="NCBI Taxonomy" id="2751313"/>
    <lineage>
        <taxon>Bacteria</taxon>
        <taxon>Bacillati</taxon>
        <taxon>Bacillota</taxon>
        <taxon>Clostridia</taxon>
        <taxon>Koleobacterales</taxon>
        <taxon>Koleobacteraceae</taxon>
        <taxon>Koleobacter</taxon>
    </lineage>
</organism>
<dbReference type="AlphaFoldDB" id="A0A8A0RI27"/>
<feature type="domain" description="Spore germination protein N-terminal" evidence="10">
    <location>
        <begin position="23"/>
        <end position="207"/>
    </location>
</feature>
<dbReference type="InterPro" id="IPR057336">
    <property type="entry name" value="GerAC_N"/>
</dbReference>
<dbReference type="InterPro" id="IPR046953">
    <property type="entry name" value="Spore_GerAC-like_C"/>
</dbReference>
<evidence type="ECO:0000256" key="3">
    <source>
        <dbReference type="ARBA" id="ARBA00022544"/>
    </source>
</evidence>
<dbReference type="GO" id="GO:0009847">
    <property type="term" value="P:spore germination"/>
    <property type="evidence" value="ECO:0007669"/>
    <property type="project" value="InterPro"/>
</dbReference>
<evidence type="ECO:0000313" key="11">
    <source>
        <dbReference type="EMBL" id="QSQ08121.1"/>
    </source>
</evidence>
<sequence length="432" mass="48350">MNKAFITAVIFLVISASLTGCYDSREIEELAYVMTIGIDKGVTDKLRLTVQFSTMSGPTAAAGGGMGGGGGNGGSQDGGEQDGYTAITMDVPSFFTGIDMINTIVPRKLNFMHTKALVFSEEMAREGIGDYIAPIVRYREIRRTIHVIVCKGSAADFIKENKPFIGTTLSKTMEIMMEGPYDTGFFPHVTLYDIYNNMKSTYRQPVAILGTVNDFKSFKEEGPPWGSGFKTGGDYYAGELPRKGGNKLELFGCAVFNGDKMVGELSGHETRIMMIGRGEFTKGTFTIKDPKKPDLIVPIEVYQEIKPKIKIRFEKDKPVIHLRVFLEGEILAVQSRINYETVGLKPLLEKSLERHIKSELDRLIQKGKDMNIDLLEFGRTAVSHFDTIQEWERFNWLRQFEKAEIYTDVEFALRRTGGLIKSSPIMTREGKK</sequence>
<dbReference type="GO" id="GO:0016020">
    <property type="term" value="C:membrane"/>
    <property type="evidence" value="ECO:0007669"/>
    <property type="project" value="UniProtKB-SubCell"/>
</dbReference>
<keyword evidence="6" id="KW-0564">Palmitate</keyword>
<evidence type="ECO:0000259" key="10">
    <source>
        <dbReference type="Pfam" id="PF25198"/>
    </source>
</evidence>
<evidence type="ECO:0000313" key="12">
    <source>
        <dbReference type="Proteomes" id="UP000662904"/>
    </source>
</evidence>
<keyword evidence="4" id="KW-0732">Signal</keyword>
<dbReference type="Pfam" id="PF25198">
    <property type="entry name" value="Spore_GerAC_N"/>
    <property type="match status" value="1"/>
</dbReference>
<accession>A0A8A0RI27</accession>
<keyword evidence="12" id="KW-1185">Reference proteome</keyword>
<evidence type="ECO:0000256" key="2">
    <source>
        <dbReference type="ARBA" id="ARBA00007886"/>
    </source>
</evidence>
<dbReference type="PANTHER" id="PTHR35789:SF1">
    <property type="entry name" value="SPORE GERMINATION PROTEIN B3"/>
    <property type="match status" value="1"/>
</dbReference>
<dbReference type="PROSITE" id="PS51257">
    <property type="entry name" value="PROKAR_LIPOPROTEIN"/>
    <property type="match status" value="1"/>
</dbReference>
<keyword evidence="3" id="KW-0309">Germination</keyword>
<dbReference type="InterPro" id="IPR008844">
    <property type="entry name" value="Spore_GerAC-like"/>
</dbReference>
<dbReference type="Proteomes" id="UP000662904">
    <property type="component" value="Chromosome"/>
</dbReference>
<dbReference type="InterPro" id="IPR038501">
    <property type="entry name" value="Spore_GerAC_C_sf"/>
</dbReference>
<evidence type="ECO:0000256" key="6">
    <source>
        <dbReference type="ARBA" id="ARBA00023139"/>
    </source>
</evidence>
<reference evidence="11" key="1">
    <citation type="submission" date="2020-07" db="EMBL/GenBank/DDBJ databases">
        <title>Koleobacter methoxysyntrophicus gen. nov., sp. nov., a novel anaerobic bacterium isolated from deep subsurface oil field and proposal of Koleobacterales ord. nov. in the phylum Firmicutes.</title>
        <authorList>
            <person name="Sakamoto S."/>
            <person name="Tamaki H."/>
        </authorList>
    </citation>
    <scope>NUCLEOTIDE SEQUENCE</scope>
    <source>
        <strain evidence="11">NRmbB1</strain>
    </source>
</reference>
<proteinExistence type="inferred from homology"/>
<keyword evidence="7" id="KW-0449">Lipoprotein</keyword>
<evidence type="ECO:0000256" key="5">
    <source>
        <dbReference type="ARBA" id="ARBA00023136"/>
    </source>
</evidence>
<evidence type="ECO:0000259" key="9">
    <source>
        <dbReference type="Pfam" id="PF05504"/>
    </source>
</evidence>
<feature type="domain" description="Spore germination GerAC-like C-terminal" evidence="9">
    <location>
        <begin position="252"/>
        <end position="417"/>
    </location>
</feature>
<name>A0A8A0RI27_9FIRM</name>
<evidence type="ECO:0000256" key="7">
    <source>
        <dbReference type="ARBA" id="ARBA00023288"/>
    </source>
</evidence>
<dbReference type="PANTHER" id="PTHR35789">
    <property type="entry name" value="SPORE GERMINATION PROTEIN B3"/>
    <property type="match status" value="1"/>
</dbReference>
<keyword evidence="5" id="KW-0472">Membrane</keyword>
<feature type="region of interest" description="Disordered" evidence="8">
    <location>
        <begin position="63"/>
        <end position="82"/>
    </location>
</feature>
<dbReference type="EMBL" id="CP059066">
    <property type="protein sequence ID" value="QSQ08121.1"/>
    <property type="molecule type" value="Genomic_DNA"/>
</dbReference>
<dbReference type="NCBIfam" id="TIGR02887">
    <property type="entry name" value="spore_ger_x_C"/>
    <property type="match status" value="1"/>
</dbReference>
<comment type="similarity">
    <text evidence="2">Belongs to the GerABKC lipoprotein family.</text>
</comment>
<evidence type="ECO:0000256" key="1">
    <source>
        <dbReference type="ARBA" id="ARBA00004635"/>
    </source>
</evidence>
<evidence type="ECO:0000256" key="4">
    <source>
        <dbReference type="ARBA" id="ARBA00022729"/>
    </source>
</evidence>
<dbReference type="Gene3D" id="3.30.300.210">
    <property type="entry name" value="Nutrient germinant receptor protein C, domain 3"/>
    <property type="match status" value="1"/>
</dbReference>
<feature type="compositionally biased region" description="Gly residues" evidence="8">
    <location>
        <begin position="63"/>
        <end position="77"/>
    </location>
</feature>
<protein>
    <submittedName>
        <fullName evidence="11">Spore germination protein B3</fullName>
    </submittedName>
</protein>
<dbReference type="Pfam" id="PF05504">
    <property type="entry name" value="Spore_GerAC"/>
    <property type="match status" value="1"/>
</dbReference>
<gene>
    <name evidence="11" type="primary">gerBC_3</name>
    <name evidence="11" type="ORF">H0A61_00441</name>
</gene>
<evidence type="ECO:0000256" key="8">
    <source>
        <dbReference type="SAM" id="MobiDB-lite"/>
    </source>
</evidence>
<dbReference type="KEGG" id="kme:H0A61_00441"/>